<dbReference type="InterPro" id="IPR001633">
    <property type="entry name" value="EAL_dom"/>
</dbReference>
<dbReference type="Gene3D" id="3.20.20.450">
    <property type="entry name" value="EAL domain"/>
    <property type="match status" value="1"/>
</dbReference>
<dbReference type="EMBL" id="BMKN01000002">
    <property type="protein sequence ID" value="GGE51451.1"/>
    <property type="molecule type" value="Genomic_DNA"/>
</dbReference>
<reference evidence="2" key="1">
    <citation type="journal article" date="2014" name="Int. J. Syst. Evol. Microbiol.">
        <title>Complete genome sequence of Corynebacterium casei LMG S-19264T (=DSM 44701T), isolated from a smear-ripened cheese.</title>
        <authorList>
            <consortium name="US DOE Joint Genome Institute (JGI-PGF)"/>
            <person name="Walter F."/>
            <person name="Albersmeier A."/>
            <person name="Kalinowski J."/>
            <person name="Ruckert C."/>
        </authorList>
    </citation>
    <scope>NUCLEOTIDE SEQUENCE</scope>
    <source>
        <strain evidence="2">CGMCC 1.16012</strain>
    </source>
</reference>
<dbReference type="OrthoDB" id="23692at2"/>
<accession>A0A917EJ38</accession>
<dbReference type="PROSITE" id="PS50883">
    <property type="entry name" value="EAL"/>
    <property type="match status" value="1"/>
</dbReference>
<dbReference type="Pfam" id="PF00563">
    <property type="entry name" value="EAL"/>
    <property type="match status" value="1"/>
</dbReference>
<dbReference type="Proteomes" id="UP000606730">
    <property type="component" value="Unassembled WGS sequence"/>
</dbReference>
<dbReference type="AlphaFoldDB" id="A0A917EJ38"/>
<dbReference type="SUPFAM" id="SSF141868">
    <property type="entry name" value="EAL domain-like"/>
    <property type="match status" value="1"/>
</dbReference>
<dbReference type="SMART" id="SM00052">
    <property type="entry name" value="EAL"/>
    <property type="match status" value="1"/>
</dbReference>
<feature type="domain" description="EAL" evidence="1">
    <location>
        <begin position="25"/>
        <end position="275"/>
    </location>
</feature>
<dbReference type="CDD" id="cd01948">
    <property type="entry name" value="EAL"/>
    <property type="match status" value="1"/>
</dbReference>
<dbReference type="InterPro" id="IPR035919">
    <property type="entry name" value="EAL_sf"/>
</dbReference>
<dbReference type="PANTHER" id="PTHR33121:SF79">
    <property type="entry name" value="CYCLIC DI-GMP PHOSPHODIESTERASE PDED-RELATED"/>
    <property type="match status" value="1"/>
</dbReference>
<keyword evidence="3" id="KW-1185">Reference proteome</keyword>
<gene>
    <name evidence="2" type="ORF">GCM10011517_18950</name>
</gene>
<organism evidence="2 3">
    <name type="scientific">Actibacterium pelagium</name>
    <dbReference type="NCBI Taxonomy" id="2029103"/>
    <lineage>
        <taxon>Bacteria</taxon>
        <taxon>Pseudomonadati</taxon>
        <taxon>Pseudomonadota</taxon>
        <taxon>Alphaproteobacteria</taxon>
        <taxon>Rhodobacterales</taxon>
        <taxon>Roseobacteraceae</taxon>
        <taxon>Actibacterium</taxon>
    </lineage>
</organism>
<comment type="caution">
    <text evidence="2">The sequence shown here is derived from an EMBL/GenBank/DDBJ whole genome shotgun (WGS) entry which is preliminary data.</text>
</comment>
<dbReference type="InterPro" id="IPR050706">
    <property type="entry name" value="Cyclic-di-GMP_PDE-like"/>
</dbReference>
<dbReference type="PANTHER" id="PTHR33121">
    <property type="entry name" value="CYCLIC DI-GMP PHOSPHODIESTERASE PDEF"/>
    <property type="match status" value="1"/>
</dbReference>
<dbReference type="GO" id="GO:0071111">
    <property type="term" value="F:cyclic-guanylate-specific phosphodiesterase activity"/>
    <property type="evidence" value="ECO:0007669"/>
    <property type="project" value="InterPro"/>
</dbReference>
<protein>
    <submittedName>
        <fullName evidence="2">Diguanylate phosphodiesterase</fullName>
    </submittedName>
</protein>
<evidence type="ECO:0000313" key="2">
    <source>
        <dbReference type="EMBL" id="GGE51451.1"/>
    </source>
</evidence>
<proteinExistence type="predicted"/>
<dbReference type="RefSeq" id="WP_095594920.1">
    <property type="nucleotide sequence ID" value="NZ_BMKN01000002.1"/>
</dbReference>
<sequence>MTFETDFRFLAGPESPLSAALSGRDADIHATVRSAVKRGDLILAYQPVMTTGPDSRPAFYEALARVRDVDGRIIPAKDFIHAIEATETGRRIDCLALKQGLQTLRNVPDLRLSVNMSARSIGYQPWMRILHNALASDATLGDRLILEITESSAMMVPDLVIAFMRDLQRQGIAFALDDFGAGYTAFRYLRQFYFDILKIDGQFIKNVNLSADNQVLVRALISIGEHFDMFTIAESVETSEEAAFLQEAGIDCLQGFFCGAPTLNPPWVEANGRAVG</sequence>
<evidence type="ECO:0000259" key="1">
    <source>
        <dbReference type="PROSITE" id="PS50883"/>
    </source>
</evidence>
<evidence type="ECO:0000313" key="3">
    <source>
        <dbReference type="Proteomes" id="UP000606730"/>
    </source>
</evidence>
<name>A0A917EJ38_9RHOB</name>
<reference evidence="2" key="2">
    <citation type="submission" date="2020-09" db="EMBL/GenBank/DDBJ databases">
        <authorList>
            <person name="Sun Q."/>
            <person name="Zhou Y."/>
        </authorList>
    </citation>
    <scope>NUCLEOTIDE SEQUENCE</scope>
    <source>
        <strain evidence="2">CGMCC 1.16012</strain>
    </source>
</reference>